<dbReference type="Proteomes" id="UP000824533">
    <property type="component" value="Linkage Group LG01"/>
</dbReference>
<gene>
    <name evidence="1" type="ORF">K1T71_000725</name>
</gene>
<evidence type="ECO:0000313" key="1">
    <source>
        <dbReference type="EMBL" id="KAJ0184302.1"/>
    </source>
</evidence>
<proteinExistence type="predicted"/>
<evidence type="ECO:0000313" key="2">
    <source>
        <dbReference type="Proteomes" id="UP000824533"/>
    </source>
</evidence>
<accession>A0ACC1DKS9</accession>
<dbReference type="EMBL" id="CM034387">
    <property type="protein sequence ID" value="KAJ0184302.1"/>
    <property type="molecule type" value="Genomic_DNA"/>
</dbReference>
<name>A0ACC1DKS9_9NEOP</name>
<reference evidence="1 2" key="1">
    <citation type="journal article" date="2021" name="Front. Genet.">
        <title>Chromosome-Level Genome Assembly Reveals Significant Gene Expansion in the Toll and IMD Signaling Pathways of Dendrolimus kikuchii.</title>
        <authorList>
            <person name="Zhou J."/>
            <person name="Wu P."/>
            <person name="Xiong Z."/>
            <person name="Liu N."/>
            <person name="Zhao N."/>
            <person name="Ji M."/>
            <person name="Qiu Y."/>
            <person name="Yang B."/>
        </authorList>
    </citation>
    <scope>NUCLEOTIDE SEQUENCE [LARGE SCALE GENOMIC DNA]</scope>
    <source>
        <strain evidence="1">Ann1</strain>
    </source>
</reference>
<organism evidence="1 2">
    <name type="scientific">Dendrolimus kikuchii</name>
    <dbReference type="NCBI Taxonomy" id="765133"/>
    <lineage>
        <taxon>Eukaryota</taxon>
        <taxon>Metazoa</taxon>
        <taxon>Ecdysozoa</taxon>
        <taxon>Arthropoda</taxon>
        <taxon>Hexapoda</taxon>
        <taxon>Insecta</taxon>
        <taxon>Pterygota</taxon>
        <taxon>Neoptera</taxon>
        <taxon>Endopterygota</taxon>
        <taxon>Lepidoptera</taxon>
        <taxon>Glossata</taxon>
        <taxon>Ditrysia</taxon>
        <taxon>Bombycoidea</taxon>
        <taxon>Lasiocampidae</taxon>
        <taxon>Dendrolimus</taxon>
    </lineage>
</organism>
<sequence>MQAADKQVADCTLRLHQCEHQLAEARSMQGKGERPNMHQHLEQAALLFKKQQLQQQQQQQLEQQQLQQQQQQQLQQQQQQQLQQQQQQQLLQQQQQQQLLQQQQQQQQLQLQQQQQQRQRQIELEQQKTEKQKQSSAFMGPKRADGGRPRPRTGLRGGADGADPSSLVLDAPVAAGVTNSSSVDDDRGVEPGEAGAADVLNVCEEQARAPAPPASESQRKQTWEQALAHINQLAKGNKEKKKQKEAQHQNSQTKKIEPKVSKEQQRSNSLPDSQSLSKKQRKLLAKQQAEEEERKKQQQELKLAKKAETKKSESPKVEAAAVKKAEKKPEVIKKPEPVKKKEEKKEKEKKQEKPVEKKGKENKQEKTTPTPTSKQNKQPTQQQSQQQQNQTANTTNKKENKKKDQPQKPQVVNITPDTTIEVVSKKNPCSNEPDKPASCSIMEQLSCGVQVADLKLPPGITLTRVQPNEKKEPPSIKSVPAWKCNQLPCTPTPVARPQPVINADPSMMMFSTAQPEPPKPIQPPEPPQPAPSTGKSKKAKKKAKKAATVEPEPKDGTKMVTLRNPMFHPNLPPVQISTANIPKKPEPSNLRIPDPIPMPPNACQATITPTSNGMYTIRNPLMSMMHQQGLIRNQNPNVYQNPQFNYVNPNAYTPVTNQGFMERSSPKEEYPSRLLNLASFTQKNDEGYSLFNTTENQQRSFLSQEYYDNSSPKPVVSPNPIGTRPVETRYDSDSLFANPIQRPEPIGTPLKQEKEFVGGLYTPFGQEDRNVFRDALFSEKTETPPAGVGQDAGCPPLGNGDSLPYFQRLRVGAKLNNEVTIHPVQDSKFYKGQEMSHPLEGVQQEDSLFRRPPSHPWPDQMYPTPNNKTGIQSIRSSPTGSSVGSLGGSGGSGGGSPPHRDARLGPIGAKTTTNHNESSVFLPDSSITNLSSLEVSEREIESFKRFDFYFEPPQHKPKVQLDVRDIAAALRQNHK</sequence>
<keyword evidence="2" id="KW-1185">Reference proteome</keyword>
<protein>
    <submittedName>
        <fullName evidence="1">Uncharacterized protein</fullName>
    </submittedName>
</protein>
<comment type="caution">
    <text evidence="1">The sequence shown here is derived from an EMBL/GenBank/DDBJ whole genome shotgun (WGS) entry which is preliminary data.</text>
</comment>